<proteinExistence type="predicted"/>
<sequence length="621" mass="69739">MANDSLLVDEAGLLGHPVDHNSLIIDPCSLYGLDHTDPQPTGHLTTFASEPHTLDELGSNRVLNPNNSDRALPYNNALPEGQVISWPTASRQDVPWLQNNDWCTGSTSNDLPSHWLNEAFFAPQAPLLLPDEINDGHLDNRNSWLQQSARQSTYPLGSNGSRGLPRRRSRYSLQRTESRATPQFIPNPLYAPDPMQRWQESPPEDEPASMSAIMNTLKNLPSAGIQPGASAFGNPAPVRENDSFIGFRRPVSTVSSQSSAPSVSSLPSTASVKSSTSRRSHDSLTTSHRRSTGRVLKSKSAKPTRKFCCTFCCDQFRTKYDWARHEKTLHLNLESWTCTPHGASVISPITGQQHCAYCNMLEPGTDHLDEHNYQACLSGTRTFRRKDHLVQHLRLTHNLDVIPMIDDWKTPAPTVTSRCGFCDRRLSSWEERVDHLASHFRNGSTMDCWRGEHGFLPEITKHVTNSLPPYYIGHDSRCLVPFSVTNAHAKDQLDQITSRLDRNTTIESNTLNAPAYPSSSARTSNNPLNSLLEVLASHLGRYTRQKLAQGIIPTDEMLQQESRRLVYDSEDPWDQTIFDNPEWLAAFRREHIKQPSNPDKEQALSQFDSLSISQSLQTHYI</sequence>
<reference evidence="2 3" key="1">
    <citation type="submission" date="2019-04" db="EMBL/GenBank/DDBJ databases">
        <authorList>
            <consortium name="DOE Joint Genome Institute"/>
            <person name="Mondo S."/>
            <person name="Kjaerbolling I."/>
            <person name="Vesth T."/>
            <person name="Frisvad J.C."/>
            <person name="Nybo J.L."/>
            <person name="Theobald S."/>
            <person name="Kildgaard S."/>
            <person name="Isbrandt T."/>
            <person name="Kuo A."/>
            <person name="Sato A."/>
            <person name="Lyhne E.K."/>
            <person name="Kogle M.E."/>
            <person name="Wiebenga A."/>
            <person name="Kun R.S."/>
            <person name="Lubbers R.J."/>
            <person name="Makela M.R."/>
            <person name="Barry K."/>
            <person name="Chovatia M."/>
            <person name="Clum A."/>
            <person name="Daum C."/>
            <person name="Haridas S."/>
            <person name="He G."/>
            <person name="LaButti K."/>
            <person name="Lipzen A."/>
            <person name="Riley R."/>
            <person name="Salamov A."/>
            <person name="Simmons B.A."/>
            <person name="Magnuson J.K."/>
            <person name="Henrissat B."/>
            <person name="Mortensen U.H."/>
            <person name="Larsen T.O."/>
            <person name="Devries R.P."/>
            <person name="Grigoriev I.V."/>
            <person name="Machida M."/>
            <person name="Baker S.E."/>
            <person name="Andersen M.R."/>
            <person name="Cantor M.N."/>
            <person name="Hua S.X."/>
        </authorList>
    </citation>
    <scope>NUCLEOTIDE SEQUENCE [LARGE SCALE GENOMIC DNA]</scope>
    <source>
        <strain evidence="2 3">CBS 119388</strain>
    </source>
</reference>
<dbReference type="EMBL" id="ML736739">
    <property type="protein sequence ID" value="KAE8409659.1"/>
    <property type="molecule type" value="Genomic_DNA"/>
</dbReference>
<feature type="compositionally biased region" description="Polar residues" evidence="1">
    <location>
        <begin position="171"/>
        <end position="181"/>
    </location>
</feature>
<feature type="compositionally biased region" description="Basic residues" evidence="1">
    <location>
        <begin position="287"/>
        <end position="298"/>
    </location>
</feature>
<evidence type="ECO:0000313" key="3">
    <source>
        <dbReference type="Proteomes" id="UP000325579"/>
    </source>
</evidence>
<dbReference type="OrthoDB" id="5399138at2759"/>
<feature type="compositionally biased region" description="Polar residues" evidence="1">
    <location>
        <begin position="148"/>
        <end position="161"/>
    </location>
</feature>
<gene>
    <name evidence="2" type="ORF">BDV37DRAFT_236496</name>
</gene>
<protein>
    <submittedName>
        <fullName evidence="2">Uncharacterized protein</fullName>
    </submittedName>
</protein>
<keyword evidence="3" id="KW-1185">Reference proteome</keyword>
<dbReference type="AlphaFoldDB" id="A0A5N6IAA4"/>
<accession>A0A5N6IAA4</accession>
<dbReference type="SMART" id="SM00355">
    <property type="entry name" value="ZnF_C2H2"/>
    <property type="match status" value="3"/>
</dbReference>
<evidence type="ECO:0000256" key="1">
    <source>
        <dbReference type="SAM" id="MobiDB-lite"/>
    </source>
</evidence>
<organism evidence="2 3">
    <name type="scientific">Aspergillus pseudonomiae</name>
    <dbReference type="NCBI Taxonomy" id="1506151"/>
    <lineage>
        <taxon>Eukaryota</taxon>
        <taxon>Fungi</taxon>
        <taxon>Dikarya</taxon>
        <taxon>Ascomycota</taxon>
        <taxon>Pezizomycotina</taxon>
        <taxon>Eurotiomycetes</taxon>
        <taxon>Eurotiomycetidae</taxon>
        <taxon>Eurotiales</taxon>
        <taxon>Aspergillaceae</taxon>
        <taxon>Aspergillus</taxon>
        <taxon>Aspergillus subgen. Circumdati</taxon>
    </lineage>
</organism>
<feature type="region of interest" description="Disordered" evidence="1">
    <location>
        <begin position="148"/>
        <end position="209"/>
    </location>
</feature>
<evidence type="ECO:0000313" key="2">
    <source>
        <dbReference type="EMBL" id="KAE8409659.1"/>
    </source>
</evidence>
<dbReference type="InterPro" id="IPR013087">
    <property type="entry name" value="Znf_C2H2_type"/>
</dbReference>
<accession>A0A5N7DUH2</accession>
<dbReference type="GeneID" id="43665308"/>
<dbReference type="Proteomes" id="UP000325579">
    <property type="component" value="Unassembled WGS sequence"/>
</dbReference>
<feature type="region of interest" description="Disordered" evidence="1">
    <location>
        <begin position="254"/>
        <end position="298"/>
    </location>
</feature>
<dbReference type="RefSeq" id="XP_031946978.1">
    <property type="nucleotide sequence ID" value="XM_032080617.1"/>
</dbReference>
<dbReference type="PROSITE" id="PS00028">
    <property type="entry name" value="ZINC_FINGER_C2H2_1"/>
    <property type="match status" value="1"/>
</dbReference>
<name>A0A5N6IAA4_9EURO</name>
<feature type="compositionally biased region" description="Low complexity" evidence="1">
    <location>
        <begin position="254"/>
        <end position="277"/>
    </location>
</feature>